<evidence type="ECO:0000256" key="1">
    <source>
        <dbReference type="ARBA" id="ARBA00000085"/>
    </source>
</evidence>
<feature type="transmembrane region" description="Helical" evidence="9">
    <location>
        <begin position="93"/>
        <end position="116"/>
    </location>
</feature>
<dbReference type="Proteomes" id="UP001501490">
    <property type="component" value="Unassembled WGS sequence"/>
</dbReference>
<dbReference type="InterPro" id="IPR003594">
    <property type="entry name" value="HATPase_dom"/>
</dbReference>
<dbReference type="InterPro" id="IPR036890">
    <property type="entry name" value="HATPase_C_sf"/>
</dbReference>
<dbReference type="RefSeq" id="WP_344802549.1">
    <property type="nucleotide sequence ID" value="NZ_BAABAB010000009.1"/>
</dbReference>
<feature type="transmembrane region" description="Helical" evidence="9">
    <location>
        <begin position="123"/>
        <end position="147"/>
    </location>
</feature>
<reference evidence="13" key="1">
    <citation type="journal article" date="2019" name="Int. J. Syst. Evol. Microbiol.">
        <title>The Global Catalogue of Microorganisms (GCM) 10K type strain sequencing project: providing services to taxonomists for standard genome sequencing and annotation.</title>
        <authorList>
            <consortium name="The Broad Institute Genomics Platform"/>
            <consortium name="The Broad Institute Genome Sequencing Center for Infectious Disease"/>
            <person name="Wu L."/>
            <person name="Ma J."/>
        </authorList>
    </citation>
    <scope>NUCLEOTIDE SEQUENCE [LARGE SCALE GENOMIC DNA]</scope>
    <source>
        <strain evidence="13">JCM 16929</strain>
    </source>
</reference>
<organism evidence="12 13">
    <name type="scientific">Microlunatus ginsengisoli</name>
    <dbReference type="NCBI Taxonomy" id="363863"/>
    <lineage>
        <taxon>Bacteria</taxon>
        <taxon>Bacillati</taxon>
        <taxon>Actinomycetota</taxon>
        <taxon>Actinomycetes</taxon>
        <taxon>Propionibacteriales</taxon>
        <taxon>Propionibacteriaceae</taxon>
        <taxon>Microlunatus</taxon>
    </lineage>
</organism>
<evidence type="ECO:0000256" key="5">
    <source>
        <dbReference type="ARBA" id="ARBA00022741"/>
    </source>
</evidence>
<evidence type="ECO:0000313" key="12">
    <source>
        <dbReference type="EMBL" id="GAA3612481.1"/>
    </source>
</evidence>
<evidence type="ECO:0000256" key="8">
    <source>
        <dbReference type="ARBA" id="ARBA00023012"/>
    </source>
</evidence>
<keyword evidence="7" id="KW-0067">ATP-binding</keyword>
<gene>
    <name evidence="12" type="ORF">GCM10022236_12800</name>
</gene>
<feature type="domain" description="Histidine kinase/HSP90-like ATPase" evidence="10">
    <location>
        <begin position="553"/>
        <end position="628"/>
    </location>
</feature>
<keyword evidence="9" id="KW-1133">Transmembrane helix</keyword>
<keyword evidence="5" id="KW-0547">Nucleotide-binding</keyword>
<feature type="transmembrane region" description="Helical" evidence="9">
    <location>
        <begin position="292"/>
        <end position="311"/>
    </location>
</feature>
<evidence type="ECO:0000259" key="10">
    <source>
        <dbReference type="Pfam" id="PF02518"/>
    </source>
</evidence>
<evidence type="ECO:0000256" key="3">
    <source>
        <dbReference type="ARBA" id="ARBA00022553"/>
    </source>
</evidence>
<feature type="transmembrane region" description="Helical" evidence="9">
    <location>
        <begin position="229"/>
        <end position="252"/>
    </location>
</feature>
<dbReference type="EC" id="2.7.13.3" evidence="2"/>
<dbReference type="Gene3D" id="3.30.565.10">
    <property type="entry name" value="Histidine kinase-like ATPase, C-terminal domain"/>
    <property type="match status" value="1"/>
</dbReference>
<feature type="transmembrane region" description="Helical" evidence="9">
    <location>
        <begin position="264"/>
        <end position="286"/>
    </location>
</feature>
<keyword evidence="8" id="KW-0902">Two-component regulatory system</keyword>
<name>A0ABP6ZP65_9ACTN</name>
<keyword evidence="9" id="KW-0812">Transmembrane</keyword>
<evidence type="ECO:0000313" key="13">
    <source>
        <dbReference type="Proteomes" id="UP001501490"/>
    </source>
</evidence>
<dbReference type="EMBL" id="BAABAB010000009">
    <property type="protein sequence ID" value="GAA3612481.1"/>
    <property type="molecule type" value="Genomic_DNA"/>
</dbReference>
<keyword evidence="9" id="KW-0472">Membrane</keyword>
<keyword evidence="13" id="KW-1185">Reference proteome</keyword>
<protein>
    <recommendedName>
        <fullName evidence="2">histidine kinase</fullName>
        <ecNumber evidence="2">2.7.13.3</ecNumber>
    </recommendedName>
</protein>
<evidence type="ECO:0000256" key="4">
    <source>
        <dbReference type="ARBA" id="ARBA00022679"/>
    </source>
</evidence>
<dbReference type="Pfam" id="PF07730">
    <property type="entry name" value="HisKA_3"/>
    <property type="match status" value="1"/>
</dbReference>
<evidence type="ECO:0000256" key="6">
    <source>
        <dbReference type="ARBA" id="ARBA00022777"/>
    </source>
</evidence>
<comment type="caution">
    <text evidence="12">The sequence shown here is derived from an EMBL/GenBank/DDBJ whole genome shotgun (WGS) entry which is preliminary data.</text>
</comment>
<keyword evidence="6" id="KW-0418">Kinase</keyword>
<sequence length="633" mass="66369">MGPIGSRVLVAAGTVVVVADAAFDLAVGRRLEATLPLLGLVAIGVAWSIHRAQPTSPVAPALAWCSAGVALNEITDGLAYSASLTSPLPLAHVLRPIAVGLWPLSLVGVFALLMVFPDGRRRGWLWAAAPFAYAAATGILIFALWGARNDEGRVIAVQSPVQLAANVAGIAVIAACLAIGIASVIGAYRSGAERRRRQIRWLVLAGTTTGFLLIAGWIGGAVGLPVAAVYAPVLLSVVVLLPLSVGIAVLRHDLFDVDRLLSESASWAVTLLVSAAAFAAVVFLVSRSLGPAIGIAPVAAAFVVSLLLLPMHRYLTALISRLVDRDRTAAVGAVQRFTADVRAGRCQPEEIQSVLRAAQRDDELRVLVAAAGGWTDLAGQSVPDAPGFAIETDGIIVAKIALGWDSARSRRRIADLARHAWLPIEISRLRLGLRDALREAEASRTRLAEGSARERQRLERDLHDGAQQRIIATGIRLRLLQARLDPAPAAEVAAAIEELEGTVAELRRIAHGVRPSRLDDGLGPALASLRDATPLPLDLHVDALPELEPTRALAVYLLVSEAVTNALKHARASAIEVDVSSAADALAVRIRDDGIGGIPVDGLVSLRDRIAAVGGRLDFTSPAGGGTEIVAVL</sequence>
<proteinExistence type="predicted"/>
<keyword evidence="4" id="KW-0808">Transferase</keyword>
<dbReference type="InterPro" id="IPR050482">
    <property type="entry name" value="Sensor_HK_TwoCompSys"/>
</dbReference>
<dbReference type="Gene3D" id="1.20.5.1930">
    <property type="match status" value="1"/>
</dbReference>
<evidence type="ECO:0000259" key="11">
    <source>
        <dbReference type="Pfam" id="PF07730"/>
    </source>
</evidence>
<evidence type="ECO:0000256" key="9">
    <source>
        <dbReference type="SAM" id="Phobius"/>
    </source>
</evidence>
<feature type="domain" description="Signal transduction histidine kinase subgroup 3 dimerisation and phosphoacceptor" evidence="11">
    <location>
        <begin position="454"/>
        <end position="517"/>
    </location>
</feature>
<dbReference type="Pfam" id="PF02518">
    <property type="entry name" value="HATPase_c"/>
    <property type="match status" value="1"/>
</dbReference>
<keyword evidence="3" id="KW-0597">Phosphoprotein</keyword>
<feature type="transmembrane region" description="Helical" evidence="9">
    <location>
        <begin position="201"/>
        <end position="223"/>
    </location>
</feature>
<accession>A0ABP6ZP65</accession>
<dbReference type="PANTHER" id="PTHR24421">
    <property type="entry name" value="NITRATE/NITRITE SENSOR PROTEIN NARX-RELATED"/>
    <property type="match status" value="1"/>
</dbReference>
<dbReference type="PANTHER" id="PTHR24421:SF10">
    <property type="entry name" value="NITRATE_NITRITE SENSOR PROTEIN NARQ"/>
    <property type="match status" value="1"/>
</dbReference>
<evidence type="ECO:0000256" key="2">
    <source>
        <dbReference type="ARBA" id="ARBA00012438"/>
    </source>
</evidence>
<dbReference type="SUPFAM" id="SSF55874">
    <property type="entry name" value="ATPase domain of HSP90 chaperone/DNA topoisomerase II/histidine kinase"/>
    <property type="match status" value="1"/>
</dbReference>
<comment type="catalytic activity">
    <reaction evidence="1">
        <text>ATP + protein L-histidine = ADP + protein N-phospho-L-histidine.</text>
        <dbReference type="EC" id="2.7.13.3"/>
    </reaction>
</comment>
<feature type="transmembrane region" description="Helical" evidence="9">
    <location>
        <begin position="167"/>
        <end position="189"/>
    </location>
</feature>
<dbReference type="CDD" id="cd16917">
    <property type="entry name" value="HATPase_UhpB-NarQ-NarX-like"/>
    <property type="match status" value="1"/>
</dbReference>
<dbReference type="InterPro" id="IPR011712">
    <property type="entry name" value="Sig_transdc_His_kin_sub3_dim/P"/>
</dbReference>
<evidence type="ECO:0000256" key="7">
    <source>
        <dbReference type="ARBA" id="ARBA00022840"/>
    </source>
</evidence>